<keyword evidence="11" id="KW-1185">Reference proteome</keyword>
<feature type="compositionally biased region" description="Basic residues" evidence="9">
    <location>
        <begin position="13"/>
        <end position="28"/>
    </location>
</feature>
<dbReference type="Gene3D" id="2.130.10.10">
    <property type="entry name" value="YVTN repeat-like/Quinoprotein amine dehydrogenase"/>
    <property type="match status" value="1"/>
</dbReference>
<dbReference type="InterPro" id="IPR001680">
    <property type="entry name" value="WD40_rpt"/>
</dbReference>
<dbReference type="PANTHER" id="PTHR44215:SF1">
    <property type="entry name" value="WD REPEAT-CONTAINING PROTEIN 75"/>
    <property type="match status" value="1"/>
</dbReference>
<feature type="region of interest" description="Disordered" evidence="9">
    <location>
        <begin position="540"/>
        <end position="576"/>
    </location>
</feature>
<dbReference type="SMART" id="SM00320">
    <property type="entry name" value="WD40"/>
    <property type="match status" value="3"/>
</dbReference>
<evidence type="ECO:0000256" key="4">
    <source>
        <dbReference type="ARBA" id="ARBA00022574"/>
    </source>
</evidence>
<evidence type="ECO:0000313" key="10">
    <source>
        <dbReference type="EMBL" id="OMH79433.1"/>
    </source>
</evidence>
<feature type="compositionally biased region" description="Basic and acidic residues" evidence="9">
    <location>
        <begin position="93"/>
        <end position="119"/>
    </location>
</feature>
<evidence type="ECO:0000256" key="9">
    <source>
        <dbReference type="SAM" id="MobiDB-lite"/>
    </source>
</evidence>
<dbReference type="GO" id="GO:0006364">
    <property type="term" value="P:rRNA processing"/>
    <property type="evidence" value="ECO:0007669"/>
    <property type="project" value="UniProtKB-KW"/>
</dbReference>
<evidence type="ECO:0000256" key="7">
    <source>
        <dbReference type="ARBA" id="ARBA00023242"/>
    </source>
</evidence>
<keyword evidence="5" id="KW-0677">Repeat</keyword>
<keyword evidence="4 8" id="KW-0853">WD repeat</keyword>
<feature type="compositionally biased region" description="Basic and acidic residues" evidence="9">
    <location>
        <begin position="42"/>
        <end position="73"/>
    </location>
</feature>
<dbReference type="EMBL" id="LSSK01001557">
    <property type="protein sequence ID" value="OMH79433.1"/>
    <property type="molecule type" value="Genomic_DNA"/>
</dbReference>
<comment type="caution">
    <text evidence="10">The sequence shown here is derived from an EMBL/GenBank/DDBJ whole genome shotgun (WGS) entry which is preliminary data.</text>
</comment>
<protein>
    <submittedName>
        <fullName evidence="10">U3 small nucleolar RNA-associated protein 17</fullName>
    </submittedName>
</protein>
<feature type="repeat" description="WD" evidence="8">
    <location>
        <begin position="424"/>
        <end position="457"/>
    </location>
</feature>
<dbReference type="OrthoDB" id="4096at2759"/>
<organism evidence="10 11">
    <name type="scientific">Zancudomyces culisetae</name>
    <name type="common">Gut fungus</name>
    <name type="synonym">Smittium culisetae</name>
    <dbReference type="NCBI Taxonomy" id="1213189"/>
    <lineage>
        <taxon>Eukaryota</taxon>
        <taxon>Fungi</taxon>
        <taxon>Fungi incertae sedis</taxon>
        <taxon>Zoopagomycota</taxon>
        <taxon>Kickxellomycotina</taxon>
        <taxon>Harpellomycetes</taxon>
        <taxon>Harpellales</taxon>
        <taxon>Legeriomycetaceae</taxon>
        <taxon>Zancudomyces</taxon>
    </lineage>
</organism>
<dbReference type="InterPro" id="IPR015943">
    <property type="entry name" value="WD40/YVTN_repeat-like_dom_sf"/>
</dbReference>
<dbReference type="AlphaFoldDB" id="A0A1R1PEU0"/>
<dbReference type="GO" id="GO:2000234">
    <property type="term" value="P:positive regulation of rRNA processing"/>
    <property type="evidence" value="ECO:0007669"/>
    <property type="project" value="TreeGrafter"/>
</dbReference>
<dbReference type="GO" id="GO:0032040">
    <property type="term" value="C:small-subunit processome"/>
    <property type="evidence" value="ECO:0007669"/>
    <property type="project" value="InterPro"/>
</dbReference>
<dbReference type="PANTHER" id="PTHR44215">
    <property type="entry name" value="WD REPEAT-CONTAINING PROTEIN 75"/>
    <property type="match status" value="1"/>
</dbReference>
<dbReference type="SUPFAM" id="SSF50978">
    <property type="entry name" value="WD40 repeat-like"/>
    <property type="match status" value="1"/>
</dbReference>
<keyword evidence="6" id="KW-0804">Transcription</keyword>
<reference evidence="11" key="1">
    <citation type="submission" date="2017-01" db="EMBL/GenBank/DDBJ databases">
        <authorList>
            <person name="Wang Y."/>
            <person name="White M."/>
            <person name="Kvist S."/>
            <person name="Moncalvo J.-M."/>
        </authorList>
    </citation>
    <scope>NUCLEOTIDE SEQUENCE [LARGE SCALE GENOMIC DNA]</scope>
    <source>
        <strain evidence="11">COL-18-3</strain>
    </source>
</reference>
<accession>A0A1R1PEU0</accession>
<keyword evidence="7" id="KW-0539">Nucleus</keyword>
<evidence type="ECO:0000313" key="11">
    <source>
        <dbReference type="Proteomes" id="UP000188320"/>
    </source>
</evidence>
<evidence type="ECO:0000256" key="3">
    <source>
        <dbReference type="ARBA" id="ARBA00022552"/>
    </source>
</evidence>
<dbReference type="GO" id="GO:0003723">
    <property type="term" value="F:RNA binding"/>
    <property type="evidence" value="ECO:0007669"/>
    <property type="project" value="InterPro"/>
</dbReference>
<keyword evidence="3" id="KW-0698">rRNA processing</keyword>
<feature type="compositionally biased region" description="Basic and acidic residues" evidence="9">
    <location>
        <begin position="557"/>
        <end position="574"/>
    </location>
</feature>
<feature type="compositionally biased region" description="Low complexity" evidence="9">
    <location>
        <begin position="542"/>
        <end position="553"/>
    </location>
</feature>
<dbReference type="PROSITE" id="PS50082">
    <property type="entry name" value="WD_REPEATS_2"/>
    <property type="match status" value="1"/>
</dbReference>
<feature type="region of interest" description="Disordered" evidence="9">
    <location>
        <begin position="1"/>
        <end position="119"/>
    </location>
</feature>
<comment type="subcellular location">
    <subcellularLocation>
        <location evidence="1">Nucleus</location>
        <location evidence="1">Nucleolus</location>
    </subcellularLocation>
</comment>
<dbReference type="GO" id="GO:0045943">
    <property type="term" value="P:positive regulation of transcription by RNA polymerase I"/>
    <property type="evidence" value="ECO:0007669"/>
    <property type="project" value="InterPro"/>
</dbReference>
<sequence length="956" mass="107035">MEMAPDTKEQLKKKAINKKKRERARRKVGGAGGERFVIKATDNTKQKSEAVKETKEIQHVKEQKDRNRDRDMDMDMDMDMEVDIDIDAAIGSKVDEKREKEKEKEKEKGKGKNKKKSIEGEKLRIVRTIGGKITGKPQITRDEKYMYVRKGEDKVDVYSMETGDQVASIGERQIEIKEGEGGGDNEGEVSGKNKRIVGAVSREVKGGKKQLVVVYRDQKVRVYDTFRQRQEYEGEDRERDLGLVNGKVQNSTERAGLKLKTKLKYEPVFVHEEAEEYEGAGGGAVYYYIGKMRQGQGQEKRVYIISKFHIVKENSVVEREVARFEQKVLKMEVKGNVMVVITQDEKVQVIRMKKERDQQERDEIVEWWSGKGKGKGNKKINQVALASSGGATMVAVSDTQGKIYVMVITAQEAIPQQPTVVKSMHWHAQGVGAMKLSSDGRYLYSGGEEGVVVIWQIAGSLVNSVSNSNNSNVNKDFLARLNSKIERIELSSSNRFLVASLSNNKIVIYDLMEANRVVGAISSINGSGIGSGYNKPQLIIENNNNSSENQSNKNKNKNKDNDNAKDDDKDRRDQSMVLVNTNRDNATIQLYDVGKDKEIAELVISGYTTISGEEGGRAGGNKPKLELVRISENKQIMVTFENRQGKEFNKTSMKIWKLNVFSAGNKREQQIEMTSKFDNPHLGNLMTGLEILDNRVVVSVGKDGYIRMFTSIDNGKSWVYSKSIRVFDPTITTPSNNNNNTDLVSINLACSPDNSTLLVYYTIQSNSNGKPIYLNKVSLYSVSVDSTQLGVDCELLMDSFYYSVGNNGVIKNIRFVSLTHVLVCLEGSFGNEKQRLELVNILDMEKLNPTRLVLPQTAFNSNSNSNSGSGDILDLEITSKNILVLLGNSCGSSKSIENNLIAVYSRNAPFSLITTFNYGGINKNTSKVKSSLKYLYCPFDNSQRQLDDQLLVVVYG</sequence>
<dbReference type="Pfam" id="PF00400">
    <property type="entry name" value="WD40"/>
    <property type="match status" value="1"/>
</dbReference>
<dbReference type="InterPro" id="IPR036322">
    <property type="entry name" value="WD40_repeat_dom_sf"/>
</dbReference>
<proteinExistence type="predicted"/>
<dbReference type="InterPro" id="IPR053826">
    <property type="entry name" value="WDR75"/>
</dbReference>
<name>A0A1R1PEU0_ZANCU</name>
<keyword evidence="2" id="KW-0690">Ribosome biogenesis</keyword>
<evidence type="ECO:0000256" key="8">
    <source>
        <dbReference type="PROSITE-ProRule" id="PRU00221"/>
    </source>
</evidence>
<evidence type="ECO:0000256" key="5">
    <source>
        <dbReference type="ARBA" id="ARBA00022737"/>
    </source>
</evidence>
<gene>
    <name evidence="10" type="ORF">AX774_g7166</name>
</gene>
<dbReference type="PROSITE" id="PS50294">
    <property type="entry name" value="WD_REPEATS_REGION"/>
    <property type="match status" value="1"/>
</dbReference>
<evidence type="ECO:0000256" key="6">
    <source>
        <dbReference type="ARBA" id="ARBA00023163"/>
    </source>
</evidence>
<feature type="compositionally biased region" description="Acidic residues" evidence="9">
    <location>
        <begin position="74"/>
        <end position="86"/>
    </location>
</feature>
<evidence type="ECO:0000256" key="2">
    <source>
        <dbReference type="ARBA" id="ARBA00022517"/>
    </source>
</evidence>
<dbReference type="Proteomes" id="UP000188320">
    <property type="component" value="Unassembled WGS sequence"/>
</dbReference>
<feature type="compositionally biased region" description="Basic and acidic residues" evidence="9">
    <location>
        <begin position="1"/>
        <end position="12"/>
    </location>
</feature>
<evidence type="ECO:0000256" key="1">
    <source>
        <dbReference type="ARBA" id="ARBA00004604"/>
    </source>
</evidence>